<gene>
    <name evidence="1" type="ORF">Q4Q40_09830</name>
</gene>
<organism evidence="1 2">
    <name type="scientific">Flavivirga jejuensis</name>
    <dbReference type="NCBI Taxonomy" id="870487"/>
    <lineage>
        <taxon>Bacteria</taxon>
        <taxon>Pseudomonadati</taxon>
        <taxon>Bacteroidota</taxon>
        <taxon>Flavobacteriia</taxon>
        <taxon>Flavobacteriales</taxon>
        <taxon>Flavobacteriaceae</taxon>
        <taxon>Flavivirga</taxon>
    </lineage>
</organism>
<dbReference type="RefSeq" id="WP_303301621.1">
    <property type="nucleotide sequence ID" value="NZ_BAABDA010000050.1"/>
</dbReference>
<evidence type="ECO:0000313" key="1">
    <source>
        <dbReference type="EMBL" id="MDO5974483.1"/>
    </source>
</evidence>
<dbReference type="EMBL" id="JAUOEL010000003">
    <property type="protein sequence ID" value="MDO5974483.1"/>
    <property type="molecule type" value="Genomic_DNA"/>
</dbReference>
<dbReference type="Proteomes" id="UP001176806">
    <property type="component" value="Unassembled WGS sequence"/>
</dbReference>
<name>A0ABT8WMX8_9FLAO</name>
<dbReference type="InterPro" id="IPR012349">
    <property type="entry name" value="Split_barrel_FMN-bd"/>
</dbReference>
<keyword evidence="2" id="KW-1185">Reference proteome</keyword>
<dbReference type="Gene3D" id="2.30.110.10">
    <property type="entry name" value="Electron Transport, Fmn-binding Protein, Chain A"/>
    <property type="match status" value="1"/>
</dbReference>
<evidence type="ECO:0000313" key="2">
    <source>
        <dbReference type="Proteomes" id="UP001176806"/>
    </source>
</evidence>
<dbReference type="PANTHER" id="PTHR34071:SF2">
    <property type="entry name" value="FLAVIN-NUCLEOTIDE-BINDING PROTEIN"/>
    <property type="match status" value="1"/>
</dbReference>
<accession>A0ABT8WMX8</accession>
<reference evidence="1" key="1">
    <citation type="submission" date="2023-07" db="EMBL/GenBank/DDBJ databases">
        <title>Two novel species in the genus Flavivirga.</title>
        <authorList>
            <person name="Kwon K."/>
        </authorList>
    </citation>
    <scope>NUCLEOTIDE SEQUENCE</scope>
    <source>
        <strain evidence="1">KACC 14158</strain>
    </source>
</reference>
<dbReference type="SUPFAM" id="SSF50475">
    <property type="entry name" value="FMN-binding split barrel"/>
    <property type="match status" value="1"/>
</dbReference>
<comment type="caution">
    <text evidence="1">The sequence shown here is derived from an EMBL/GenBank/DDBJ whole genome shotgun (WGS) entry which is preliminary data.</text>
</comment>
<sequence length="243" mass="27636">MNTILHKSTNFVLNNKHQSNRTVMSTYRTSELNKVKRGSKRAVYDVEQINNILDAGFVGYVSYNYKGKAICLPMAYGRIENKIYLHGSLKNRMLLALLEAKEASMTIMHLDALILARSGFHHSVNYRSATLFTSVVKVENKETKEAALKCVVDHMIPDRWDALRPMNLKEFNSTLVLEMEIQTASAKIRDVGVVDEKSDLDFPVWAGMIPLKQVAKPPINDALLPKEIKTPKHILTYYKKNKV</sequence>
<dbReference type="InterPro" id="IPR024747">
    <property type="entry name" value="Pyridox_Oxase-rel"/>
</dbReference>
<protein>
    <submittedName>
        <fullName evidence="1">Pyridoxamine 5'-phosphate oxidase family protein</fullName>
    </submittedName>
</protein>
<dbReference type="Pfam" id="PF12900">
    <property type="entry name" value="Pyridox_ox_2"/>
    <property type="match status" value="1"/>
</dbReference>
<proteinExistence type="predicted"/>
<dbReference type="PANTHER" id="PTHR34071">
    <property type="entry name" value="5-NITROIMIDAZOLE ANTIBIOTICS RESISTANCE PROTEIN, NIMA-FAMILY-RELATED PROTEIN-RELATED"/>
    <property type="match status" value="1"/>
</dbReference>